<protein>
    <submittedName>
        <fullName evidence="1">Uncharacterized protein</fullName>
    </submittedName>
</protein>
<accession>A0A066ZTH1</accession>
<reference evidence="1 2" key="1">
    <citation type="submission" date="2014-04" db="EMBL/GenBank/DDBJ databases">
        <title>Draft genome sequence of Hydrogenovibrio marinus MH-110, a model organism for aerobic H2 metabolism.</title>
        <authorList>
            <person name="Cha H.J."/>
            <person name="Jo B.H."/>
            <person name="Hwang B.H."/>
        </authorList>
    </citation>
    <scope>NUCLEOTIDE SEQUENCE [LARGE SCALE GENOMIC DNA]</scope>
    <source>
        <strain evidence="1 2">MH-110</strain>
    </source>
</reference>
<sequence>MGWIIKDHYEDEYDFEMDRMNLESMEITAFSCPKLRIIEVPVDEDDVEKIEQVYEVLFPGLFEDVHQMMESEARDPYKVKCFYKYRKSDSHELS</sequence>
<evidence type="ECO:0000313" key="1">
    <source>
        <dbReference type="EMBL" id="KDN96777.1"/>
    </source>
</evidence>
<dbReference type="EMBL" id="JMIU01000001">
    <property type="protein sequence ID" value="KDN96777.1"/>
    <property type="molecule type" value="Genomic_DNA"/>
</dbReference>
<keyword evidence="2" id="KW-1185">Reference proteome</keyword>
<proteinExistence type="predicted"/>
<comment type="caution">
    <text evidence="1">The sequence shown here is derived from an EMBL/GenBank/DDBJ whole genome shotgun (WGS) entry which is preliminary data.</text>
</comment>
<dbReference type="STRING" id="28885.EI16_11075"/>
<organism evidence="1 2">
    <name type="scientific">Hydrogenovibrio marinus</name>
    <dbReference type="NCBI Taxonomy" id="28885"/>
    <lineage>
        <taxon>Bacteria</taxon>
        <taxon>Pseudomonadati</taxon>
        <taxon>Pseudomonadota</taxon>
        <taxon>Gammaproteobacteria</taxon>
        <taxon>Thiotrichales</taxon>
        <taxon>Piscirickettsiaceae</taxon>
        <taxon>Hydrogenovibrio</taxon>
    </lineage>
</organism>
<gene>
    <name evidence="1" type="ORF">EI16_11075</name>
</gene>
<name>A0A066ZTH1_HYDMR</name>
<dbReference type="AlphaFoldDB" id="A0A066ZTH1"/>
<dbReference type="Proteomes" id="UP000027341">
    <property type="component" value="Unassembled WGS sequence"/>
</dbReference>
<evidence type="ECO:0000313" key="2">
    <source>
        <dbReference type="Proteomes" id="UP000027341"/>
    </source>
</evidence>